<accession>A0A1R1YKX8</accession>
<evidence type="ECO:0000256" key="1">
    <source>
        <dbReference type="SAM" id="Coils"/>
    </source>
</evidence>
<dbReference type="AlphaFoldDB" id="A0A1R1YKX8"/>
<dbReference type="InterPro" id="IPR021109">
    <property type="entry name" value="Peptidase_aspartic_dom_sf"/>
</dbReference>
<dbReference type="OrthoDB" id="1933597at2759"/>
<protein>
    <recommendedName>
        <fullName evidence="4">DNA damage-inducible protein 1</fullName>
    </recommendedName>
</protein>
<proteinExistence type="predicted"/>
<keyword evidence="1" id="KW-0175">Coiled coil</keyword>
<comment type="caution">
    <text evidence="2">The sequence shown here is derived from an EMBL/GenBank/DDBJ whole genome shotgun (WGS) entry which is preliminary data.</text>
</comment>
<dbReference type="Pfam" id="PF08284">
    <property type="entry name" value="RVP_2"/>
    <property type="match status" value="1"/>
</dbReference>
<name>A0A1R1YKX8_9FUNG</name>
<keyword evidence="3" id="KW-1185">Reference proteome</keyword>
<dbReference type="EMBL" id="LSSM01000948">
    <property type="protein sequence ID" value="OMJ27553.1"/>
    <property type="molecule type" value="Genomic_DNA"/>
</dbReference>
<feature type="coiled-coil region" evidence="1">
    <location>
        <begin position="9"/>
        <end position="36"/>
    </location>
</feature>
<dbReference type="Proteomes" id="UP000187429">
    <property type="component" value="Unassembled WGS sequence"/>
</dbReference>
<evidence type="ECO:0000313" key="2">
    <source>
        <dbReference type="EMBL" id="OMJ27553.1"/>
    </source>
</evidence>
<organism evidence="2 3">
    <name type="scientific">Smittium culicis</name>
    <dbReference type="NCBI Taxonomy" id="133412"/>
    <lineage>
        <taxon>Eukaryota</taxon>
        <taxon>Fungi</taxon>
        <taxon>Fungi incertae sedis</taxon>
        <taxon>Zoopagomycota</taxon>
        <taxon>Kickxellomycotina</taxon>
        <taxon>Harpellomycetes</taxon>
        <taxon>Harpellales</taxon>
        <taxon>Legeriomycetaceae</taxon>
        <taxon>Smittium</taxon>
    </lineage>
</organism>
<dbReference type="Gene3D" id="2.40.70.10">
    <property type="entry name" value="Acid Proteases"/>
    <property type="match status" value="1"/>
</dbReference>
<dbReference type="SUPFAM" id="SSF50630">
    <property type="entry name" value="Acid proteases"/>
    <property type="match status" value="1"/>
</dbReference>
<evidence type="ECO:0008006" key="4">
    <source>
        <dbReference type="Google" id="ProtNLM"/>
    </source>
</evidence>
<reference evidence="3" key="1">
    <citation type="submission" date="2017-01" db="EMBL/GenBank/DDBJ databases">
        <authorList>
            <person name="Wang Y."/>
            <person name="White M."/>
            <person name="Kvist S."/>
            <person name="Moncalvo J.-M."/>
        </authorList>
    </citation>
    <scope>NUCLEOTIDE SEQUENCE [LARGE SCALE GENOMIC DNA]</scope>
    <source>
        <strain evidence="3">ID-206-W2</strain>
    </source>
</reference>
<dbReference type="CDD" id="cd00303">
    <property type="entry name" value="retropepsin_like"/>
    <property type="match status" value="1"/>
</dbReference>
<sequence>MYESLVKKFDKLALNLIDMKEEMKNFERNKADTRKIPYDKWFQYCKKGGHEEKFCFMKKSSRNDVSSIELEEDLSNEEILAIKRSNEESLEREAKKSKSQIISEDVETKSKIRKNHNNSNIINFMTDVEKYSVQNYLGERQVIMSFVQLLDASPSERSELIELCKKMIYKEVDNIFKINENISNCRALIKINNKTFCLVMDTGEAYSVITQKFATKQKFNIDTSFKQAIITADGMRHKTIRTVKNLPICIAGYEFLDNALVLKEAAQEIILGIDWFLEHKAVINLEDGELVLPNGEFDVVLSLSIKRRNNSEISELFSILKNKDDNEQNAEVDEEVQNVVNEYSDILVSELQELGAIKAIYHEIDTGKSKPEKVLRLIMI</sequence>
<gene>
    <name evidence="2" type="ORF">AYI69_g3009</name>
</gene>
<evidence type="ECO:0000313" key="3">
    <source>
        <dbReference type="Proteomes" id="UP000187429"/>
    </source>
</evidence>